<proteinExistence type="predicted"/>
<organism evidence="2 3">
    <name type="scientific">Hibiscus trionum</name>
    <name type="common">Flower of an hour</name>
    <dbReference type="NCBI Taxonomy" id="183268"/>
    <lineage>
        <taxon>Eukaryota</taxon>
        <taxon>Viridiplantae</taxon>
        <taxon>Streptophyta</taxon>
        <taxon>Embryophyta</taxon>
        <taxon>Tracheophyta</taxon>
        <taxon>Spermatophyta</taxon>
        <taxon>Magnoliopsida</taxon>
        <taxon>eudicotyledons</taxon>
        <taxon>Gunneridae</taxon>
        <taxon>Pentapetalae</taxon>
        <taxon>rosids</taxon>
        <taxon>malvids</taxon>
        <taxon>Malvales</taxon>
        <taxon>Malvaceae</taxon>
        <taxon>Malvoideae</taxon>
        <taxon>Hibiscus</taxon>
    </lineage>
</organism>
<evidence type="ECO:0000313" key="2">
    <source>
        <dbReference type="EMBL" id="GMI75045.1"/>
    </source>
</evidence>
<feature type="compositionally biased region" description="Basic and acidic residues" evidence="1">
    <location>
        <begin position="38"/>
        <end position="49"/>
    </location>
</feature>
<sequence>MYSPLSHDKHPRVRWGDTSYDHQVYVTTTEPMSYPPNHEPRRHPIVDFGFHKSSDENRVRVVPRAQMMESEYYGYPQLVKTIENFQVKEDVNQEAEDFIALEHKKFMRSRTWMPTKSG</sequence>
<protein>
    <submittedName>
        <fullName evidence="2">Uncharacterized protein</fullName>
    </submittedName>
</protein>
<comment type="caution">
    <text evidence="2">The sequence shown here is derived from an EMBL/GenBank/DDBJ whole genome shotgun (WGS) entry which is preliminary data.</text>
</comment>
<accession>A0A9W7HCG3</accession>
<dbReference type="AlphaFoldDB" id="A0A9W7HCG3"/>
<dbReference type="Proteomes" id="UP001165190">
    <property type="component" value="Unassembled WGS sequence"/>
</dbReference>
<reference evidence="2" key="1">
    <citation type="submission" date="2023-05" db="EMBL/GenBank/DDBJ databases">
        <title>Genome and transcriptome analyses reveal genes involved in the formation of fine ridges on petal epidermal cells in Hibiscus trionum.</title>
        <authorList>
            <person name="Koshimizu S."/>
            <person name="Masuda S."/>
            <person name="Ishii T."/>
            <person name="Shirasu K."/>
            <person name="Hoshino A."/>
            <person name="Arita M."/>
        </authorList>
    </citation>
    <scope>NUCLEOTIDE SEQUENCE</scope>
    <source>
        <strain evidence="2">Hamamatsu line</strain>
    </source>
</reference>
<keyword evidence="3" id="KW-1185">Reference proteome</keyword>
<dbReference type="OrthoDB" id="851664at2759"/>
<gene>
    <name evidence="2" type="ORF">HRI_001173800</name>
</gene>
<evidence type="ECO:0000313" key="3">
    <source>
        <dbReference type="Proteomes" id="UP001165190"/>
    </source>
</evidence>
<feature type="region of interest" description="Disordered" evidence="1">
    <location>
        <begin position="29"/>
        <end position="49"/>
    </location>
</feature>
<dbReference type="EMBL" id="BSYR01000011">
    <property type="protein sequence ID" value="GMI75045.1"/>
    <property type="molecule type" value="Genomic_DNA"/>
</dbReference>
<evidence type="ECO:0000256" key="1">
    <source>
        <dbReference type="SAM" id="MobiDB-lite"/>
    </source>
</evidence>
<name>A0A9W7HCG3_HIBTR</name>